<dbReference type="EMBL" id="JAHQIW010003284">
    <property type="protein sequence ID" value="KAJ1358039.1"/>
    <property type="molecule type" value="Genomic_DNA"/>
</dbReference>
<accession>A0AAD5N1U0</accession>
<organism evidence="1 2">
    <name type="scientific">Parelaphostrongylus tenuis</name>
    <name type="common">Meningeal worm</name>
    <dbReference type="NCBI Taxonomy" id="148309"/>
    <lineage>
        <taxon>Eukaryota</taxon>
        <taxon>Metazoa</taxon>
        <taxon>Ecdysozoa</taxon>
        <taxon>Nematoda</taxon>
        <taxon>Chromadorea</taxon>
        <taxon>Rhabditida</taxon>
        <taxon>Rhabditina</taxon>
        <taxon>Rhabditomorpha</taxon>
        <taxon>Strongyloidea</taxon>
        <taxon>Metastrongylidae</taxon>
        <taxon>Parelaphostrongylus</taxon>
    </lineage>
</organism>
<evidence type="ECO:0000313" key="1">
    <source>
        <dbReference type="EMBL" id="KAJ1358039.1"/>
    </source>
</evidence>
<keyword evidence="2" id="KW-1185">Reference proteome</keyword>
<gene>
    <name evidence="1" type="ORF">KIN20_016343</name>
</gene>
<sequence>MEEKCRRQEFSETKAISYIMYNVFEWFATTALLPNDSMGASLEQLKTDVSLFETCRPLSTVIN</sequence>
<name>A0AAD5N1U0_PARTN</name>
<dbReference type="Pfam" id="PF14776">
    <property type="entry name" value="UNC-79"/>
    <property type="match status" value="1"/>
</dbReference>
<dbReference type="AlphaFoldDB" id="A0AAD5N1U0"/>
<reference evidence="1" key="1">
    <citation type="submission" date="2021-06" db="EMBL/GenBank/DDBJ databases">
        <title>Parelaphostrongylus tenuis whole genome reference sequence.</title>
        <authorList>
            <person name="Garwood T.J."/>
            <person name="Larsen P.A."/>
            <person name="Fountain-Jones N.M."/>
            <person name="Garbe J.R."/>
            <person name="Macchietto M.G."/>
            <person name="Kania S.A."/>
            <person name="Gerhold R.W."/>
            <person name="Richards J.E."/>
            <person name="Wolf T.M."/>
        </authorList>
    </citation>
    <scope>NUCLEOTIDE SEQUENCE</scope>
    <source>
        <strain evidence="1">MNPRO001-30</strain>
        <tissue evidence="1">Meninges</tissue>
    </source>
</reference>
<dbReference type="Proteomes" id="UP001196413">
    <property type="component" value="Unassembled WGS sequence"/>
</dbReference>
<comment type="caution">
    <text evidence="1">The sequence shown here is derived from an EMBL/GenBank/DDBJ whole genome shotgun (WGS) entry which is preliminary data.</text>
</comment>
<protein>
    <submittedName>
        <fullName evidence="1">Uncharacterized protein</fullName>
    </submittedName>
</protein>
<proteinExistence type="predicted"/>
<evidence type="ECO:0000313" key="2">
    <source>
        <dbReference type="Proteomes" id="UP001196413"/>
    </source>
</evidence>